<dbReference type="PANTHER" id="PTHR11472:SF1">
    <property type="entry name" value="GENERAL TRANSCRIPTION AND DNA REPAIR FACTOR IIH HELICASE SUBUNIT XPD"/>
    <property type="match status" value="1"/>
</dbReference>
<comment type="cofactor">
    <cofactor evidence="1">
        <name>[4Fe-4S] cluster</name>
        <dbReference type="ChEBI" id="CHEBI:49883"/>
    </cofactor>
</comment>
<keyword evidence="12" id="KW-0411">Iron-sulfur</keyword>
<dbReference type="FunFam" id="3.40.50.300:FF:002858">
    <property type="entry name" value="DNA repair helicase rad3/xp-D, putative"/>
    <property type="match status" value="1"/>
</dbReference>
<dbReference type="CDD" id="cd18788">
    <property type="entry name" value="SF2_C_XPD"/>
    <property type="match status" value="1"/>
</dbReference>
<keyword evidence="7" id="KW-0227">DNA damage</keyword>
<evidence type="ECO:0000256" key="21">
    <source>
        <dbReference type="SAM" id="SignalP"/>
    </source>
</evidence>
<evidence type="ECO:0000256" key="18">
    <source>
        <dbReference type="ARBA" id="ARBA00048954"/>
    </source>
</evidence>
<keyword evidence="6" id="KW-0547">Nucleotide-binding</keyword>
<dbReference type="FunFam" id="3.40.50.300:FF:002281">
    <property type="entry name" value="DNA repair helicase rad3/xp-D, putative"/>
    <property type="match status" value="1"/>
</dbReference>
<keyword evidence="24" id="KW-1185">Reference proteome</keyword>
<evidence type="ECO:0000313" key="23">
    <source>
        <dbReference type="EMBL" id="GET89084.1"/>
    </source>
</evidence>
<dbReference type="InterPro" id="IPR013020">
    <property type="entry name" value="Rad3/Chl1-like"/>
</dbReference>
<dbReference type="InterPro" id="IPR006555">
    <property type="entry name" value="ATP-dep_Helicase_C"/>
</dbReference>
<comment type="caution">
    <text evidence="23">The sequence shown here is derived from an EMBL/GenBank/DDBJ whole genome shotgun (WGS) entry which is preliminary data.</text>
</comment>
<dbReference type="EMBL" id="BLBS01000033">
    <property type="protein sequence ID" value="GET89084.1"/>
    <property type="molecule type" value="Genomic_DNA"/>
</dbReference>
<keyword evidence="19" id="KW-0175">Coiled coil</keyword>
<accession>A0A640KJ54</accession>
<dbReference type="GO" id="GO:0043139">
    <property type="term" value="F:5'-3' DNA helicase activity"/>
    <property type="evidence" value="ECO:0007669"/>
    <property type="project" value="UniProtKB-EC"/>
</dbReference>
<evidence type="ECO:0000256" key="2">
    <source>
        <dbReference type="ARBA" id="ARBA00004123"/>
    </source>
</evidence>
<evidence type="ECO:0000256" key="8">
    <source>
        <dbReference type="ARBA" id="ARBA00022801"/>
    </source>
</evidence>
<dbReference type="Pfam" id="PF13307">
    <property type="entry name" value="Helicase_C_2"/>
    <property type="match status" value="1"/>
</dbReference>
<evidence type="ECO:0000256" key="12">
    <source>
        <dbReference type="ARBA" id="ARBA00023014"/>
    </source>
</evidence>
<dbReference type="InterPro" id="IPR045028">
    <property type="entry name" value="DinG/Rad3-like"/>
</dbReference>
<dbReference type="GO" id="GO:0006366">
    <property type="term" value="P:transcription by RNA polymerase II"/>
    <property type="evidence" value="ECO:0007669"/>
    <property type="project" value="TreeGrafter"/>
</dbReference>
<dbReference type="GO" id="GO:0051539">
    <property type="term" value="F:4 iron, 4 sulfur cluster binding"/>
    <property type="evidence" value="ECO:0007669"/>
    <property type="project" value="UniProtKB-KW"/>
</dbReference>
<evidence type="ECO:0000313" key="24">
    <source>
        <dbReference type="Proteomes" id="UP000419144"/>
    </source>
</evidence>
<evidence type="ECO:0000256" key="11">
    <source>
        <dbReference type="ARBA" id="ARBA00023004"/>
    </source>
</evidence>
<feature type="chain" id="PRO_5024960589" description="DNA 5'-3' helicase" evidence="21">
    <location>
        <begin position="25"/>
        <end position="902"/>
    </location>
</feature>
<evidence type="ECO:0000256" key="5">
    <source>
        <dbReference type="ARBA" id="ARBA00022723"/>
    </source>
</evidence>
<keyword evidence="5" id="KW-0479">Metal-binding</keyword>
<evidence type="ECO:0000256" key="16">
    <source>
        <dbReference type="ARBA" id="ARBA00023242"/>
    </source>
</evidence>
<comment type="catalytic activity">
    <reaction evidence="18">
        <text>ATP + H2O = ADP + phosphate + H(+)</text>
        <dbReference type="Rhea" id="RHEA:13065"/>
        <dbReference type="ChEBI" id="CHEBI:15377"/>
        <dbReference type="ChEBI" id="CHEBI:15378"/>
        <dbReference type="ChEBI" id="CHEBI:30616"/>
        <dbReference type="ChEBI" id="CHEBI:43474"/>
        <dbReference type="ChEBI" id="CHEBI:456216"/>
        <dbReference type="EC" id="5.6.2.3"/>
    </reaction>
</comment>
<dbReference type="PROSITE" id="PS51193">
    <property type="entry name" value="HELICASE_ATP_BIND_2"/>
    <property type="match status" value="1"/>
</dbReference>
<dbReference type="Proteomes" id="UP000419144">
    <property type="component" value="Unassembled WGS sequence"/>
</dbReference>
<dbReference type="VEuPathDB" id="TriTrypDB:LtaPh_2424400"/>
<evidence type="ECO:0000256" key="17">
    <source>
        <dbReference type="ARBA" id="ARBA00044969"/>
    </source>
</evidence>
<dbReference type="GO" id="GO:0005634">
    <property type="term" value="C:nucleus"/>
    <property type="evidence" value="ECO:0007669"/>
    <property type="project" value="UniProtKB-SubCell"/>
</dbReference>
<comment type="subcellular location">
    <subcellularLocation>
        <location evidence="2">Nucleus</location>
    </subcellularLocation>
</comment>
<keyword evidence="21" id="KW-0732">Signal</keyword>
<keyword evidence="9 23" id="KW-0347">Helicase</keyword>
<keyword evidence="16" id="KW-0539">Nucleus</keyword>
<dbReference type="PRINTS" id="PR00852">
    <property type="entry name" value="XRODRMPGMNTD"/>
</dbReference>
<evidence type="ECO:0000256" key="10">
    <source>
        <dbReference type="ARBA" id="ARBA00022840"/>
    </source>
</evidence>
<name>A0A640KJ54_LEITA</name>
<dbReference type="PANTHER" id="PTHR11472">
    <property type="entry name" value="DNA REPAIR DEAD HELICASE RAD3/XP-D SUBFAMILY MEMBER"/>
    <property type="match status" value="1"/>
</dbReference>
<dbReference type="Pfam" id="PF06733">
    <property type="entry name" value="DEAD_2"/>
    <property type="match status" value="1"/>
</dbReference>
<evidence type="ECO:0000256" key="4">
    <source>
        <dbReference type="ARBA" id="ARBA00022485"/>
    </source>
</evidence>
<dbReference type="InterPro" id="IPR010614">
    <property type="entry name" value="RAD3-like_helicase_DEAD"/>
</dbReference>
<evidence type="ECO:0000259" key="22">
    <source>
        <dbReference type="PROSITE" id="PS51193"/>
    </source>
</evidence>
<protein>
    <recommendedName>
        <fullName evidence="17">DNA 5'-3' helicase</fullName>
        <ecNumber evidence="17">5.6.2.3</ecNumber>
    </recommendedName>
</protein>
<evidence type="ECO:0000256" key="14">
    <source>
        <dbReference type="ARBA" id="ARBA00023204"/>
    </source>
</evidence>
<dbReference type="InterPro" id="IPR014013">
    <property type="entry name" value="Helic_SF1/SF2_ATP-bd_DinG/Rad3"/>
</dbReference>
<dbReference type="Gene3D" id="3.40.50.300">
    <property type="entry name" value="P-loop containing nucleotide triphosphate hydrolases"/>
    <property type="match status" value="2"/>
</dbReference>
<dbReference type="InterPro" id="IPR027417">
    <property type="entry name" value="P-loop_NTPase"/>
</dbReference>
<dbReference type="SMART" id="SM00488">
    <property type="entry name" value="DEXDc2"/>
    <property type="match status" value="1"/>
</dbReference>
<dbReference type="GO" id="GO:0006289">
    <property type="term" value="P:nucleotide-excision repair"/>
    <property type="evidence" value="ECO:0007669"/>
    <property type="project" value="InterPro"/>
</dbReference>
<evidence type="ECO:0000256" key="6">
    <source>
        <dbReference type="ARBA" id="ARBA00022741"/>
    </source>
</evidence>
<evidence type="ECO:0000256" key="15">
    <source>
        <dbReference type="ARBA" id="ARBA00023235"/>
    </source>
</evidence>
<comment type="similarity">
    <text evidence="3">Belongs to the helicase family. RAD3/XPD subfamily.</text>
</comment>
<evidence type="ECO:0000256" key="13">
    <source>
        <dbReference type="ARBA" id="ARBA00023125"/>
    </source>
</evidence>
<reference evidence="23" key="1">
    <citation type="submission" date="2019-11" db="EMBL/GenBank/DDBJ databases">
        <title>Leishmania tarentolae CDS.</title>
        <authorList>
            <person name="Goto Y."/>
            <person name="Yamagishi J."/>
        </authorList>
    </citation>
    <scope>NUCLEOTIDE SEQUENCE [LARGE SCALE GENOMIC DNA]</scope>
    <source>
        <strain evidence="23">Parrot Tar II</strain>
    </source>
</reference>
<dbReference type="SUPFAM" id="SSF52540">
    <property type="entry name" value="P-loop containing nucleoside triphosphate hydrolases"/>
    <property type="match status" value="2"/>
</dbReference>
<dbReference type="GO" id="GO:0016818">
    <property type="term" value="F:hydrolase activity, acting on acid anhydrides, in phosphorus-containing anhydrides"/>
    <property type="evidence" value="ECO:0007669"/>
    <property type="project" value="InterPro"/>
</dbReference>
<dbReference type="Pfam" id="PF06777">
    <property type="entry name" value="HBB"/>
    <property type="match status" value="1"/>
</dbReference>
<dbReference type="InterPro" id="IPR006554">
    <property type="entry name" value="Helicase-like_DEXD_c2"/>
</dbReference>
<organism evidence="23 24">
    <name type="scientific">Leishmania tarentolae</name>
    <name type="common">Sauroleishmania tarentolae</name>
    <dbReference type="NCBI Taxonomy" id="5689"/>
    <lineage>
        <taxon>Eukaryota</taxon>
        <taxon>Discoba</taxon>
        <taxon>Euglenozoa</taxon>
        <taxon>Kinetoplastea</taxon>
        <taxon>Metakinetoplastina</taxon>
        <taxon>Trypanosomatida</taxon>
        <taxon>Trypanosomatidae</taxon>
        <taxon>Leishmaniinae</taxon>
        <taxon>Leishmania</taxon>
        <taxon>lizard Leishmania</taxon>
    </lineage>
</organism>
<dbReference type="FunFam" id="3.40.50.300:FF:000128">
    <property type="entry name" value="Putative DNA repair helicase RAD3"/>
    <property type="match status" value="1"/>
</dbReference>
<dbReference type="OrthoDB" id="272481at2759"/>
<dbReference type="InterPro" id="IPR001945">
    <property type="entry name" value="RAD3/XPD"/>
</dbReference>
<keyword evidence="14" id="KW-0234">DNA repair</keyword>
<sequence length="902" mass="100999">MAFSSSCMCLLCMTSFFLSPTASPHSVPFGCPSNATPLNFPLPFIPWTCPRSTQSDGRGQERLHQGGSDAARPGVTCIYELGVCVCGVSAMKLYVEDVLVVFPYEYIYPEQLDYITELKRGLDKGGHMVLEMPSGTGKTISLLSILVAYLHHHADEKRKVVYCTRTVEEMLKTMGEMRKLLKHWEAEGEQLRPLRGLCMTAKKNLCIEPSVASLVHLDEVDAGCRSITAPWQQEGRCGYYDTLAHAPLELPPGVYALDDLKDFGEQHHVCPYYLVRKALPVVDIIVHSYLYMVDPVVSEVTKEFLNENTIVVMDEGHNVDDVCIEAMSLILTKKDSLDAKQNMKDLSKELDHLNATNRQQLQDEYNRLVNGLAMAEMARDTEQRALVEAPSIPASVAEGAIPASLRQANHFLAFMQRLVDFTYRIVARISRTYVADPLTFLTKLKEECALEISHFRYLSERLKVLLTTLQITNTGKYRPVALIAQMYTLLSMHYTDDRYEKPGFVVVCEAFDPTRPQILDPVIRTVCVDASLALRDTFARYRSVILTSGTLSPMDIYPKILGFTPTISKSFQMTLSRKCISPVIVTRSSESVSITAEEVTSSFKVRTNPSAQALVTSAYESLLLELAKTVPDGMVCFFTGYQYMGEVLLAWHSSGFLQKLAKHKLIFVETQGVEETSVALANYRRACDIGRGAIFMSIARGKIAEGIDFDRHYGRAVVMFGVPFLPPNDEPLRQRMHWMEVCLGISESEFRNFDAMRQASQCIGRVLRNKTDYGMMFLVDKRFALNDKVKKIPRWIAQCLKNNTNLSVDAAVAVARGFFKEMAQPWEYEKDLGTTLLSKETLRKMGRLSSSTAKYASVSEILAAENVCTVTAPKTEEESDGIAAVREPGSGSRKRKRDGEGE</sequence>
<keyword evidence="10" id="KW-0067">ATP-binding</keyword>
<dbReference type="GO" id="GO:0046872">
    <property type="term" value="F:metal ion binding"/>
    <property type="evidence" value="ECO:0007669"/>
    <property type="project" value="UniProtKB-KW"/>
</dbReference>
<keyword evidence="13" id="KW-0238">DNA-binding</keyword>
<evidence type="ECO:0000256" key="20">
    <source>
        <dbReference type="SAM" id="MobiDB-lite"/>
    </source>
</evidence>
<feature type="domain" description="Helicase ATP-binding" evidence="22">
    <location>
        <begin position="97"/>
        <end position="365"/>
    </location>
</feature>
<evidence type="ECO:0000256" key="7">
    <source>
        <dbReference type="ARBA" id="ARBA00022763"/>
    </source>
</evidence>
<dbReference type="GO" id="GO:0045951">
    <property type="term" value="P:positive regulation of mitotic recombination"/>
    <property type="evidence" value="ECO:0007669"/>
    <property type="project" value="TreeGrafter"/>
</dbReference>
<dbReference type="NCBIfam" id="TIGR00604">
    <property type="entry name" value="rad3"/>
    <property type="match status" value="1"/>
</dbReference>
<dbReference type="AlphaFoldDB" id="A0A640KJ54"/>
<gene>
    <name evidence="23" type="ORF">LtaPh_2424400</name>
</gene>
<dbReference type="GO" id="GO:0005524">
    <property type="term" value="F:ATP binding"/>
    <property type="evidence" value="ECO:0007669"/>
    <property type="project" value="UniProtKB-KW"/>
</dbReference>
<evidence type="ECO:0000256" key="9">
    <source>
        <dbReference type="ARBA" id="ARBA00022806"/>
    </source>
</evidence>
<keyword evidence="11" id="KW-0408">Iron</keyword>
<feature type="region of interest" description="Disordered" evidence="20">
    <location>
        <begin position="873"/>
        <end position="902"/>
    </location>
</feature>
<evidence type="ECO:0000256" key="3">
    <source>
        <dbReference type="ARBA" id="ARBA00009146"/>
    </source>
</evidence>
<keyword evidence="4" id="KW-0004">4Fe-4S</keyword>
<evidence type="ECO:0000256" key="19">
    <source>
        <dbReference type="SAM" id="Coils"/>
    </source>
</evidence>
<dbReference type="GO" id="GO:0003684">
    <property type="term" value="F:damaged DNA binding"/>
    <property type="evidence" value="ECO:0007669"/>
    <property type="project" value="TreeGrafter"/>
</dbReference>
<dbReference type="EC" id="5.6.2.3" evidence="17"/>
<proteinExistence type="inferred from homology"/>
<dbReference type="SMART" id="SM00491">
    <property type="entry name" value="HELICc2"/>
    <property type="match status" value="1"/>
</dbReference>
<keyword evidence="8" id="KW-0378">Hydrolase</keyword>
<dbReference type="InterPro" id="IPR010643">
    <property type="entry name" value="HBB"/>
</dbReference>
<evidence type="ECO:0000256" key="1">
    <source>
        <dbReference type="ARBA" id="ARBA00001966"/>
    </source>
</evidence>
<keyword evidence="15" id="KW-0413">Isomerase</keyword>
<feature type="coiled-coil region" evidence="19">
    <location>
        <begin position="336"/>
        <end position="378"/>
    </location>
</feature>
<feature type="signal peptide" evidence="21">
    <location>
        <begin position="1"/>
        <end position="24"/>
    </location>
</feature>